<name>A0ABY7DJS3_MYAAR</name>
<feature type="compositionally biased region" description="Basic and acidic residues" evidence="2">
    <location>
        <begin position="342"/>
        <end position="363"/>
    </location>
</feature>
<feature type="region of interest" description="Disordered" evidence="2">
    <location>
        <begin position="957"/>
        <end position="993"/>
    </location>
</feature>
<feature type="compositionally biased region" description="Acidic residues" evidence="2">
    <location>
        <begin position="474"/>
        <end position="491"/>
    </location>
</feature>
<feature type="compositionally biased region" description="Polar residues" evidence="2">
    <location>
        <begin position="957"/>
        <end position="972"/>
    </location>
</feature>
<feature type="compositionally biased region" description="Acidic residues" evidence="2">
    <location>
        <begin position="742"/>
        <end position="760"/>
    </location>
</feature>
<feature type="region of interest" description="Disordered" evidence="2">
    <location>
        <begin position="96"/>
        <end position="255"/>
    </location>
</feature>
<evidence type="ECO:0000256" key="2">
    <source>
        <dbReference type="SAM" id="MobiDB-lite"/>
    </source>
</evidence>
<feature type="compositionally biased region" description="Polar residues" evidence="2">
    <location>
        <begin position="368"/>
        <end position="379"/>
    </location>
</feature>
<gene>
    <name evidence="3" type="ORF">MAR_029285</name>
</gene>
<feature type="compositionally biased region" description="Low complexity" evidence="2">
    <location>
        <begin position="973"/>
        <end position="991"/>
    </location>
</feature>
<proteinExistence type="predicted"/>
<feature type="compositionally biased region" description="Basic and acidic residues" evidence="2">
    <location>
        <begin position="98"/>
        <end position="125"/>
    </location>
</feature>
<feature type="compositionally biased region" description="Acidic residues" evidence="2">
    <location>
        <begin position="624"/>
        <end position="633"/>
    </location>
</feature>
<evidence type="ECO:0000313" key="3">
    <source>
        <dbReference type="EMBL" id="WAQ96595.1"/>
    </source>
</evidence>
<feature type="compositionally biased region" description="Polar residues" evidence="2">
    <location>
        <begin position="127"/>
        <end position="136"/>
    </location>
</feature>
<feature type="compositionally biased region" description="Polar residues" evidence="2">
    <location>
        <begin position="297"/>
        <end position="311"/>
    </location>
</feature>
<feature type="coiled-coil region" evidence="1">
    <location>
        <begin position="797"/>
        <end position="824"/>
    </location>
</feature>
<feature type="compositionally biased region" description="Basic and acidic residues" evidence="2">
    <location>
        <begin position="274"/>
        <end position="289"/>
    </location>
</feature>
<evidence type="ECO:0000256" key="1">
    <source>
        <dbReference type="SAM" id="Coils"/>
    </source>
</evidence>
<evidence type="ECO:0000313" key="4">
    <source>
        <dbReference type="Proteomes" id="UP001164746"/>
    </source>
</evidence>
<keyword evidence="1" id="KW-0175">Coiled coil</keyword>
<feature type="region of interest" description="Disordered" evidence="2">
    <location>
        <begin position="459"/>
        <end position="552"/>
    </location>
</feature>
<feature type="region of interest" description="Disordered" evidence="2">
    <location>
        <begin position="574"/>
        <end position="726"/>
    </location>
</feature>
<keyword evidence="4" id="KW-1185">Reference proteome</keyword>
<protein>
    <submittedName>
        <fullName evidence="3">Uncharacterized protein</fullName>
    </submittedName>
</protein>
<feature type="compositionally biased region" description="Basic and acidic residues" evidence="2">
    <location>
        <begin position="634"/>
        <end position="645"/>
    </location>
</feature>
<feature type="compositionally biased region" description="Basic and acidic residues" evidence="2">
    <location>
        <begin position="706"/>
        <end position="720"/>
    </location>
</feature>
<feature type="compositionally biased region" description="Basic and acidic residues" evidence="2">
    <location>
        <begin position="168"/>
        <end position="201"/>
    </location>
</feature>
<feature type="compositionally biased region" description="Acidic residues" evidence="2">
    <location>
        <begin position="312"/>
        <end position="336"/>
    </location>
</feature>
<feature type="compositionally biased region" description="Basic and acidic residues" evidence="2">
    <location>
        <begin position="209"/>
        <end position="231"/>
    </location>
</feature>
<feature type="region of interest" description="Disordered" evidence="2">
    <location>
        <begin position="742"/>
        <end position="764"/>
    </location>
</feature>
<organism evidence="3 4">
    <name type="scientific">Mya arenaria</name>
    <name type="common">Soft-shell clam</name>
    <dbReference type="NCBI Taxonomy" id="6604"/>
    <lineage>
        <taxon>Eukaryota</taxon>
        <taxon>Metazoa</taxon>
        <taxon>Spiralia</taxon>
        <taxon>Lophotrochozoa</taxon>
        <taxon>Mollusca</taxon>
        <taxon>Bivalvia</taxon>
        <taxon>Autobranchia</taxon>
        <taxon>Heteroconchia</taxon>
        <taxon>Euheterodonta</taxon>
        <taxon>Imparidentia</taxon>
        <taxon>Neoheterodontei</taxon>
        <taxon>Myida</taxon>
        <taxon>Myoidea</taxon>
        <taxon>Myidae</taxon>
        <taxon>Mya</taxon>
    </lineage>
</organism>
<feature type="compositionally biased region" description="Basic and acidic residues" evidence="2">
    <location>
        <begin position="666"/>
        <end position="682"/>
    </location>
</feature>
<accession>A0ABY7DJS3</accession>
<reference evidence="3" key="1">
    <citation type="submission" date="2022-11" db="EMBL/GenBank/DDBJ databases">
        <title>Centuries of genome instability and evolution in soft-shell clam transmissible cancer (bioRxiv).</title>
        <authorList>
            <person name="Hart S.F.M."/>
            <person name="Yonemitsu M.A."/>
            <person name="Giersch R.M."/>
            <person name="Beal B.F."/>
            <person name="Arriagada G."/>
            <person name="Davis B.W."/>
            <person name="Ostrander E.A."/>
            <person name="Goff S.P."/>
            <person name="Metzger M.J."/>
        </authorList>
    </citation>
    <scope>NUCLEOTIDE SEQUENCE</scope>
    <source>
        <strain evidence="3">MELC-2E11</strain>
        <tissue evidence="3">Siphon/mantle</tissue>
    </source>
</reference>
<sequence length="1161" mass="127723">MDDIDEGIGSNDSSTGCVAMTNILQDLKHINGQTVLKDHNGGDICERDFEKNGTEIGGDDGGSVKHEMNGIVKEGEYSIENDDIKGIEDYVDNINENSEEKGMVMGKEKEKNDQDENDTEKEAEMKYNQSPPSNDSAAADLATNIEDDIEENDDSLTKSPENNGLTIEKSEQKLYTGDESKADIHELIGHSSGDCDQKKCSNDSSDEPSETKENLTDDKDNEDTELRKENECSPSKSNVSEADDGHKSPFVLNEGVRNSLKGLVAKVKSFEKLKDNSNIEMEKKSKIDEVDNADLITESQPTLETVSQDSNAENEDDLLKDDEEGISMEIASDDDLLLVLSPDEKNSSKEDRQSDNVETKNTLEEENNQTSQEIDQKVQSGDDVNDVINISDSAIVDTLESDVKKNENINKIGGDKNVTSAETSEVLKNNENKMEEEMETDETENVKEFDHGTEEMAIDHEQTNCTQENGLNQENEDSLDDVQIIEDDPDTTDQTKTTFEKPEDDKSKEIQEVTSDMEKEISKNHAVSTENNEEQRSGIENNKVQLQEEADDDIIFEGESKERVLESKITTQASIDKDSNIEEKPNETCDKVVEDSVGKEIDTKTNEGAIPEIKSEKDNVSNNVEEDDEDDDVIFEKEVKPDTSHKSFSISSDKSSQECDNSSQTTEKESKGVVNNHKKDTLESDTMCNNSKDSNDRKRPLSFPEQTEHSPKRSKLDNSPKKKRFDLNGLINKLGSRAEPVEVVDSDNEETDTAPEMDECDKEKPKDKYITISEKELDALVREKVKVYMTSRQDVLVTKLSAKVKELQTNNDLWKRQVKDLQIKNITTRNVAVQVEDGKTSSGRALKPTSLPANTTYIQIQQAPPGSAPGTGTIRLPIPSSMAKQGTTLVPQQMVVSGNINTPNVKTLLDTTRIQRTVGSMPLTTTSTAATPLIVQYPPGFIPTSSGGQTFVTIPTQSLTPSQPQTHVLNNVSPSQQPQKPSPAKMSPSSKVIDLTDDDDISKTRLMSVPKSNSLTVPVNNTGVRQVLTPQVSMGTQFLSQGLGSPPTYQLVMTSPPGTRPGMVTAAPAIGSNQLVTFQASPVTPGTVMARAAASATPMVIQAPQPKPEPKVHPAPFPMLPANQPTAGFKRAPPKPILRISRGNQDILAYNSNLQPVKTYK</sequence>
<feature type="compositionally biased region" description="Acidic residues" evidence="2">
    <location>
        <begin position="145"/>
        <end position="154"/>
    </location>
</feature>
<feature type="compositionally biased region" description="Basic and acidic residues" evidence="2">
    <location>
        <begin position="498"/>
        <end position="523"/>
    </location>
</feature>
<feature type="compositionally biased region" description="Basic and acidic residues" evidence="2">
    <location>
        <begin position="575"/>
        <end position="605"/>
    </location>
</feature>
<dbReference type="Proteomes" id="UP001164746">
    <property type="component" value="Chromosome 2"/>
</dbReference>
<feature type="region of interest" description="Disordered" evidence="2">
    <location>
        <begin position="274"/>
        <end position="383"/>
    </location>
</feature>
<dbReference type="EMBL" id="CP111013">
    <property type="protein sequence ID" value="WAQ96595.1"/>
    <property type="molecule type" value="Genomic_DNA"/>
</dbReference>
<feature type="compositionally biased region" description="Polar residues" evidence="2">
    <location>
        <begin position="463"/>
        <end position="473"/>
    </location>
</feature>